<feature type="transmembrane region" description="Helical" evidence="5">
    <location>
        <begin position="205"/>
        <end position="224"/>
    </location>
</feature>
<feature type="transmembrane region" description="Helical" evidence="5">
    <location>
        <begin position="251"/>
        <end position="274"/>
    </location>
</feature>
<dbReference type="InterPro" id="IPR036259">
    <property type="entry name" value="MFS_trans_sf"/>
</dbReference>
<keyword evidence="5" id="KW-0812">Transmembrane</keyword>
<dbReference type="GO" id="GO:0005886">
    <property type="term" value="C:plasma membrane"/>
    <property type="evidence" value="ECO:0007669"/>
    <property type="project" value="UniProtKB-SubCell"/>
</dbReference>
<comment type="caution">
    <text evidence="7">The sequence shown here is derived from an EMBL/GenBank/DDBJ whole genome shotgun (WGS) entry which is preliminary data.</text>
</comment>
<dbReference type="InterPro" id="IPR011701">
    <property type="entry name" value="MFS"/>
</dbReference>
<dbReference type="PANTHER" id="PTHR43702">
    <property type="entry name" value="L-FUCOSE-PROTON SYMPORTER"/>
    <property type="match status" value="1"/>
</dbReference>
<dbReference type="GO" id="GO:0055056">
    <property type="term" value="F:D-glucose transmembrane transporter activity"/>
    <property type="evidence" value="ECO:0007669"/>
    <property type="project" value="InterPro"/>
</dbReference>
<dbReference type="GO" id="GO:0005354">
    <property type="term" value="F:galactose transmembrane transporter activity"/>
    <property type="evidence" value="ECO:0007669"/>
    <property type="project" value="InterPro"/>
</dbReference>
<gene>
    <name evidence="7" type="primary">fucP_13</name>
    <name evidence="7" type="ORF">SDC9_66124</name>
</gene>
<reference evidence="7" key="1">
    <citation type="submission" date="2019-08" db="EMBL/GenBank/DDBJ databases">
        <authorList>
            <person name="Kucharzyk K."/>
            <person name="Murdoch R.W."/>
            <person name="Higgins S."/>
            <person name="Loffler F."/>
        </authorList>
    </citation>
    <scope>NUCLEOTIDE SEQUENCE</scope>
</reference>
<dbReference type="Gene3D" id="1.20.1250.20">
    <property type="entry name" value="MFS general substrate transporter like domains"/>
    <property type="match status" value="2"/>
</dbReference>
<feature type="transmembrane region" description="Helical" evidence="5">
    <location>
        <begin position="20"/>
        <end position="43"/>
    </location>
</feature>
<organism evidence="7">
    <name type="scientific">bioreactor metagenome</name>
    <dbReference type="NCBI Taxonomy" id="1076179"/>
    <lineage>
        <taxon>unclassified sequences</taxon>
        <taxon>metagenomes</taxon>
        <taxon>ecological metagenomes</taxon>
    </lineage>
</organism>
<dbReference type="EMBL" id="VSSQ01003225">
    <property type="protein sequence ID" value="MPM19698.1"/>
    <property type="molecule type" value="Genomic_DNA"/>
</dbReference>
<feature type="transmembrane region" description="Helical" evidence="5">
    <location>
        <begin position="146"/>
        <end position="169"/>
    </location>
</feature>
<comment type="function">
    <text evidence="1">Intake of glucose and galactose.</text>
</comment>
<evidence type="ECO:0000256" key="4">
    <source>
        <dbReference type="ARBA" id="ARBA00022475"/>
    </source>
</evidence>
<evidence type="ECO:0000256" key="5">
    <source>
        <dbReference type="SAM" id="Phobius"/>
    </source>
</evidence>
<feature type="transmembrane region" description="Helical" evidence="5">
    <location>
        <begin position="420"/>
        <end position="439"/>
    </location>
</feature>
<dbReference type="PROSITE" id="PS50850">
    <property type="entry name" value="MFS"/>
    <property type="match status" value="1"/>
</dbReference>
<dbReference type="AlphaFoldDB" id="A0A644XVA7"/>
<dbReference type="CDD" id="cd17394">
    <property type="entry name" value="MFS_FucP_like"/>
    <property type="match status" value="1"/>
</dbReference>
<evidence type="ECO:0000313" key="7">
    <source>
        <dbReference type="EMBL" id="MPM19698.1"/>
    </source>
</evidence>
<protein>
    <submittedName>
        <fullName evidence="7">L-fucose-proton symporter</fullName>
    </submittedName>
</protein>
<name>A0A644XVA7_9ZZZZ</name>
<evidence type="ECO:0000256" key="1">
    <source>
        <dbReference type="ARBA" id="ARBA00003321"/>
    </source>
</evidence>
<dbReference type="InterPro" id="IPR020846">
    <property type="entry name" value="MFS_dom"/>
</dbReference>
<proteinExistence type="inferred from homology"/>
<evidence type="ECO:0000259" key="6">
    <source>
        <dbReference type="PROSITE" id="PS50850"/>
    </source>
</evidence>
<feature type="transmembrane region" description="Helical" evidence="5">
    <location>
        <begin position="318"/>
        <end position="338"/>
    </location>
</feature>
<keyword evidence="5" id="KW-1133">Transmembrane helix</keyword>
<dbReference type="InterPro" id="IPR050375">
    <property type="entry name" value="MFS_TsgA-like"/>
</dbReference>
<dbReference type="Pfam" id="PF07690">
    <property type="entry name" value="MFS_1"/>
    <property type="match status" value="1"/>
</dbReference>
<feature type="transmembrane region" description="Helical" evidence="5">
    <location>
        <begin position="350"/>
        <end position="374"/>
    </location>
</feature>
<feature type="transmembrane region" description="Helical" evidence="5">
    <location>
        <begin position="55"/>
        <end position="77"/>
    </location>
</feature>
<comment type="similarity">
    <text evidence="3">Belongs to the major facilitator superfamily. FHS transporter (TC 2.A.1.7) family.</text>
</comment>
<dbReference type="GO" id="GO:1904659">
    <property type="term" value="P:D-glucose transmembrane transport"/>
    <property type="evidence" value="ECO:0007669"/>
    <property type="project" value="InterPro"/>
</dbReference>
<accession>A0A644XVA7</accession>
<dbReference type="InterPro" id="IPR005964">
    <property type="entry name" value="Glc/Gal_transptr_bac"/>
</dbReference>
<feature type="transmembrane region" description="Helical" evidence="5">
    <location>
        <begin position="294"/>
        <end position="311"/>
    </location>
</feature>
<feature type="domain" description="Major facilitator superfamily (MFS) profile" evidence="6">
    <location>
        <begin position="18"/>
        <end position="440"/>
    </location>
</feature>
<dbReference type="SUPFAM" id="SSF103473">
    <property type="entry name" value="MFS general substrate transporter"/>
    <property type="match status" value="1"/>
</dbReference>
<keyword evidence="4" id="KW-1003">Cell membrane</keyword>
<feature type="transmembrane region" description="Helical" evidence="5">
    <location>
        <begin position="386"/>
        <end position="405"/>
    </location>
</feature>
<evidence type="ECO:0000256" key="3">
    <source>
        <dbReference type="ARBA" id="ARBA00009120"/>
    </source>
</evidence>
<comment type="subcellular location">
    <subcellularLocation>
        <location evidence="2">Cell inner membrane</location>
        <topology evidence="2">Multi-pass membrane protein</topology>
    </subcellularLocation>
</comment>
<feature type="transmembrane region" description="Helical" evidence="5">
    <location>
        <begin position="110"/>
        <end position="134"/>
    </location>
</feature>
<dbReference type="NCBIfam" id="TIGR01272">
    <property type="entry name" value="gluP"/>
    <property type="match status" value="1"/>
</dbReference>
<evidence type="ECO:0000256" key="2">
    <source>
        <dbReference type="ARBA" id="ARBA00004429"/>
    </source>
</evidence>
<dbReference type="PANTHER" id="PTHR43702:SF12">
    <property type="entry name" value="N-ACETYL GLUCOSAMINE TRANSPORTER NAGP"/>
    <property type="match status" value="1"/>
</dbReference>
<keyword evidence="5" id="KW-0472">Membrane</keyword>
<sequence length="453" mass="50181">MSKTAPAVASEKRTRFFSMLILATLFFIFGLVSWVNTILIPYFKLTCELTIVQSYLVTFAFFIAYLVMAIPSSFLLNKVGYKRGIMYGLWFMALGALLFVPAAYWRTYEIFLIGLFMLGIGLAILQSAANPYVTIIGPRESAAKRLSIVGTGNKLAGIIANLVFAAVVIKESDKVLMQQIKEGVFSGAELETALDTLIRGVMTPYLILGIFLFIFGIVVRYSMLPELDAKDVNKSTSGKVDTRTSIFQYPWLILGALAIFFHVGSQMISLATIIDYAGTMGLPLEGNAKNFPSFTMFFTFLGYLSGIVLIPKYLNQKNALLICSSLGLLFSLLTIFTTGKVNILGLETDISIWFLVLMGYSNALIYTGIWPLAIRDLGKYTNLGSSFLVMGLCGSAILPLVFSYVVDLNSALPLFDAYKVAYWVLVPCFLYLIFFATIGHKIEYWRKAKSVVS</sequence>
<feature type="transmembrane region" description="Helical" evidence="5">
    <location>
        <begin position="84"/>
        <end position="104"/>
    </location>
</feature>